<evidence type="ECO:0000256" key="1">
    <source>
        <dbReference type="SAM" id="Coils"/>
    </source>
</evidence>
<dbReference type="EMBL" id="NESQ01000547">
    <property type="protein sequence ID" value="PUU72404.1"/>
    <property type="molecule type" value="Genomic_DNA"/>
</dbReference>
<comment type="caution">
    <text evidence="3">The sequence shown here is derived from an EMBL/GenBank/DDBJ whole genome shotgun (WGS) entry which is preliminary data.</text>
</comment>
<feature type="compositionally biased region" description="Basic and acidic residues" evidence="2">
    <location>
        <begin position="58"/>
        <end position="68"/>
    </location>
</feature>
<evidence type="ECO:0000256" key="2">
    <source>
        <dbReference type="SAM" id="MobiDB-lite"/>
    </source>
</evidence>
<keyword evidence="1" id="KW-0175">Coiled coil</keyword>
<dbReference type="Proteomes" id="UP000244722">
    <property type="component" value="Unassembled WGS sequence"/>
</dbReference>
<protein>
    <submittedName>
        <fullName evidence="3">Uncharacterized protein</fullName>
    </submittedName>
</protein>
<gene>
    <name evidence="3" type="ORF">B9Z19DRAFT_1197583</name>
</gene>
<evidence type="ECO:0000313" key="4">
    <source>
        <dbReference type="Proteomes" id="UP000244722"/>
    </source>
</evidence>
<organism evidence="3 4">
    <name type="scientific">Tuber borchii</name>
    <name type="common">White truffle</name>
    <dbReference type="NCBI Taxonomy" id="42251"/>
    <lineage>
        <taxon>Eukaryota</taxon>
        <taxon>Fungi</taxon>
        <taxon>Dikarya</taxon>
        <taxon>Ascomycota</taxon>
        <taxon>Pezizomycotina</taxon>
        <taxon>Pezizomycetes</taxon>
        <taxon>Pezizales</taxon>
        <taxon>Tuberaceae</taxon>
        <taxon>Tuber</taxon>
    </lineage>
</organism>
<name>A0A2T6ZAF2_TUBBO</name>
<evidence type="ECO:0000313" key="3">
    <source>
        <dbReference type="EMBL" id="PUU72404.1"/>
    </source>
</evidence>
<feature type="coiled-coil region" evidence="1">
    <location>
        <begin position="89"/>
        <end position="116"/>
    </location>
</feature>
<dbReference type="AlphaFoldDB" id="A0A2T6ZAF2"/>
<accession>A0A2T6ZAF2</accession>
<feature type="region of interest" description="Disordered" evidence="2">
    <location>
        <begin position="37"/>
        <end position="76"/>
    </location>
</feature>
<reference evidence="3 4" key="1">
    <citation type="submission" date="2017-04" db="EMBL/GenBank/DDBJ databases">
        <title>Draft genome sequence of Tuber borchii Vittad., a whitish edible truffle.</title>
        <authorList>
            <consortium name="DOE Joint Genome Institute"/>
            <person name="Murat C."/>
            <person name="Kuo A."/>
            <person name="Barry K.W."/>
            <person name="Clum A."/>
            <person name="Dockter R.B."/>
            <person name="Fauchery L."/>
            <person name="Iotti M."/>
            <person name="Kohler A."/>
            <person name="Labutti K."/>
            <person name="Lindquist E.A."/>
            <person name="Lipzen A."/>
            <person name="Ohm R.A."/>
            <person name="Wang M."/>
            <person name="Grigoriev I.V."/>
            <person name="Zambonelli A."/>
            <person name="Martin F.M."/>
        </authorList>
    </citation>
    <scope>NUCLEOTIDE SEQUENCE [LARGE SCALE GENOMIC DNA]</scope>
    <source>
        <strain evidence="3 4">Tbo3840</strain>
    </source>
</reference>
<proteinExistence type="predicted"/>
<sequence>MLCLSRFQSSGRLALPPLARHLRTITASNRNLSITAYKREGGGVQPEIPEGKQGSNKYEPKTEARLEARPQPGPNKELQRLDDWWLKYSQEQKQDLQRKSAEIQTLTAALMREKAKRVREERHVELYKAIEDIVWVAKGRIDDKGLRVVSLWNNHELGLYELSRHPEFTKVLREEVEARGLVLEDVDTCVREIYWDLLPSPPSYDRDETIVIRDVDFTAEQRAALVTFMKVLDKWEFPWSWREEISGKAREENAEGL</sequence>
<keyword evidence="4" id="KW-1185">Reference proteome</keyword>